<sequence length="81" mass="9175">MTPMNTNGIAATHEKPYLIPRDGLFVIHDPQRKLDSRPLTMRELRLAKQMTKNAQGWASLGTEEISRNTKMLLALDVSEEP</sequence>
<name>A0A4Y4DKH6_GLUUR</name>
<protein>
    <submittedName>
        <fullName evidence="1">Uncharacterized protein</fullName>
    </submittedName>
</protein>
<dbReference type="Proteomes" id="UP000316612">
    <property type="component" value="Unassembled WGS sequence"/>
</dbReference>
<evidence type="ECO:0000313" key="2">
    <source>
        <dbReference type="Proteomes" id="UP000316612"/>
    </source>
</evidence>
<comment type="caution">
    <text evidence="1">The sequence shown here is derived from an EMBL/GenBank/DDBJ whole genome shotgun (WGS) entry which is preliminary data.</text>
</comment>
<reference evidence="1 2" key="1">
    <citation type="submission" date="2019-06" db="EMBL/GenBank/DDBJ databases">
        <title>Whole genome shotgun sequence of Glutamicibacter uratoxydans NBRC 15515.</title>
        <authorList>
            <person name="Hosoyama A."/>
            <person name="Uohara A."/>
            <person name="Ohji S."/>
            <person name="Ichikawa N."/>
        </authorList>
    </citation>
    <scope>NUCLEOTIDE SEQUENCE [LARGE SCALE GENOMIC DNA]</scope>
    <source>
        <strain evidence="1 2">NBRC 15515</strain>
    </source>
</reference>
<gene>
    <name evidence="1" type="ORF">AUR04nite_13340</name>
</gene>
<organism evidence="1 2">
    <name type="scientific">Glutamicibacter uratoxydans</name>
    <name type="common">Arthrobacter uratoxydans</name>
    <dbReference type="NCBI Taxonomy" id="43667"/>
    <lineage>
        <taxon>Bacteria</taxon>
        <taxon>Bacillati</taxon>
        <taxon>Actinomycetota</taxon>
        <taxon>Actinomycetes</taxon>
        <taxon>Micrococcales</taxon>
        <taxon>Micrococcaceae</taxon>
        <taxon>Glutamicibacter</taxon>
    </lineage>
</organism>
<evidence type="ECO:0000313" key="1">
    <source>
        <dbReference type="EMBL" id="GED05802.1"/>
    </source>
</evidence>
<keyword evidence="2" id="KW-1185">Reference proteome</keyword>
<dbReference type="EMBL" id="BJNY01000007">
    <property type="protein sequence ID" value="GED05802.1"/>
    <property type="molecule type" value="Genomic_DNA"/>
</dbReference>
<dbReference type="AlphaFoldDB" id="A0A4Y4DKH6"/>
<accession>A0A4Y4DKH6</accession>
<proteinExistence type="predicted"/>